<dbReference type="RefSeq" id="WP_248940177.1">
    <property type="nucleotide sequence ID" value="NZ_JAKIKS010000034.1"/>
</dbReference>
<dbReference type="SUPFAM" id="SSF64182">
    <property type="entry name" value="DHH phosphoesterases"/>
    <property type="match status" value="1"/>
</dbReference>
<comment type="caution">
    <text evidence="1">The sequence shown here is derived from an EMBL/GenBank/DDBJ whole genome shotgun (WGS) entry which is preliminary data.</text>
</comment>
<evidence type="ECO:0000313" key="1">
    <source>
        <dbReference type="EMBL" id="MCL1124901.1"/>
    </source>
</evidence>
<dbReference type="EMBL" id="JAKIKS010000034">
    <property type="protein sequence ID" value="MCL1124901.1"/>
    <property type="molecule type" value="Genomic_DNA"/>
</dbReference>
<protein>
    <submittedName>
        <fullName evidence="1">DHH family phosphoesterase</fullName>
    </submittedName>
</protein>
<dbReference type="InterPro" id="IPR038763">
    <property type="entry name" value="DHH_sf"/>
</dbReference>
<organism evidence="1 2">
    <name type="scientific">Shewanella surugensis</name>
    <dbReference type="NCBI Taxonomy" id="212020"/>
    <lineage>
        <taxon>Bacteria</taxon>
        <taxon>Pseudomonadati</taxon>
        <taxon>Pseudomonadota</taxon>
        <taxon>Gammaproteobacteria</taxon>
        <taxon>Alteromonadales</taxon>
        <taxon>Shewanellaceae</taxon>
        <taxon>Shewanella</taxon>
    </lineage>
</organism>
<proteinExistence type="predicted"/>
<name>A0ABT0LB29_9GAMM</name>
<reference evidence="1 2" key="1">
    <citation type="submission" date="2022-01" db="EMBL/GenBank/DDBJ databases">
        <title>Whole genome-based taxonomy of the Shewanellaceae.</title>
        <authorList>
            <person name="Martin-Rodriguez A.J."/>
        </authorList>
    </citation>
    <scope>NUCLEOTIDE SEQUENCE [LARGE SCALE GENOMIC DNA]</scope>
    <source>
        <strain evidence="1 2">DSM 17177</strain>
    </source>
</reference>
<gene>
    <name evidence="1" type="ORF">L2764_10555</name>
</gene>
<dbReference type="Proteomes" id="UP001203423">
    <property type="component" value="Unassembled WGS sequence"/>
</dbReference>
<evidence type="ECO:0000313" key="2">
    <source>
        <dbReference type="Proteomes" id="UP001203423"/>
    </source>
</evidence>
<sequence length="321" mass="35137">MNYDIFNGDADGIISLLQLRLAYPQQSELITGVKRNIDLLNQMCDVINAHDEVTVLDISMQKNQQGLHTVLNKGAKVFYADHHQSGHIPRHTHLAAHIDLDANICTGLIIDKLLAGRYHTWAIAAAYGDNLITVADGLASVAGLSHEQTQQLKDLGTLINYNGYGACVEDLHFHPKALFEQLLHFPDPFLLFDDKASLYYQLKVAFDADFDKALALKPEYVSESVALYRLPAQAWASRISGVFGNHLANSAPDKAHLVLTEQSVDDVMVSLRAPLNNKQGAVAVCSQFATGGGREAAAGINVLPVDAIEALINVTEKYYFS</sequence>
<accession>A0ABT0LB29</accession>
<keyword evidence="2" id="KW-1185">Reference proteome</keyword>